<dbReference type="AlphaFoldDB" id="A0A0E9WQT6"/>
<reference evidence="1" key="2">
    <citation type="journal article" date="2015" name="Fish Shellfish Immunol.">
        <title>Early steps in the European eel (Anguilla anguilla)-Vibrio vulnificus interaction in the gills: Role of the RtxA13 toxin.</title>
        <authorList>
            <person name="Callol A."/>
            <person name="Pajuelo D."/>
            <person name="Ebbesson L."/>
            <person name="Teles M."/>
            <person name="MacKenzie S."/>
            <person name="Amaro C."/>
        </authorList>
    </citation>
    <scope>NUCLEOTIDE SEQUENCE</scope>
</reference>
<dbReference type="EMBL" id="GBXM01015855">
    <property type="protein sequence ID" value="JAH92722.1"/>
    <property type="molecule type" value="Transcribed_RNA"/>
</dbReference>
<accession>A0A0E9WQT6</accession>
<proteinExistence type="predicted"/>
<name>A0A0E9WQT6_ANGAN</name>
<organism evidence="1">
    <name type="scientific">Anguilla anguilla</name>
    <name type="common">European freshwater eel</name>
    <name type="synonym">Muraena anguilla</name>
    <dbReference type="NCBI Taxonomy" id="7936"/>
    <lineage>
        <taxon>Eukaryota</taxon>
        <taxon>Metazoa</taxon>
        <taxon>Chordata</taxon>
        <taxon>Craniata</taxon>
        <taxon>Vertebrata</taxon>
        <taxon>Euteleostomi</taxon>
        <taxon>Actinopterygii</taxon>
        <taxon>Neopterygii</taxon>
        <taxon>Teleostei</taxon>
        <taxon>Anguilliformes</taxon>
        <taxon>Anguillidae</taxon>
        <taxon>Anguilla</taxon>
    </lineage>
</organism>
<evidence type="ECO:0000313" key="1">
    <source>
        <dbReference type="EMBL" id="JAH92722.1"/>
    </source>
</evidence>
<protein>
    <submittedName>
        <fullName evidence="1">Uncharacterized protein</fullName>
    </submittedName>
</protein>
<sequence length="46" mass="4960">MFKSINECSKLVISPMTHAGLTYSSPPSQQSKIVLQPQIVIGTTVV</sequence>
<reference evidence="1" key="1">
    <citation type="submission" date="2014-11" db="EMBL/GenBank/DDBJ databases">
        <authorList>
            <person name="Amaro Gonzalez C."/>
        </authorList>
    </citation>
    <scope>NUCLEOTIDE SEQUENCE</scope>
</reference>